<dbReference type="PANTHER" id="PTHR30404:SF0">
    <property type="entry name" value="N-ACETYLMURAMOYL-L-ALANINE AMIDASE AMIC"/>
    <property type="match status" value="1"/>
</dbReference>
<dbReference type="Proteomes" id="UP001239169">
    <property type="component" value="Chromosome"/>
</dbReference>
<dbReference type="GO" id="GO:0008745">
    <property type="term" value="F:N-acetylmuramoyl-L-alanine amidase activity"/>
    <property type="evidence" value="ECO:0007669"/>
    <property type="project" value="UniProtKB-EC"/>
</dbReference>
<evidence type="ECO:0000313" key="5">
    <source>
        <dbReference type="Proteomes" id="UP001239169"/>
    </source>
</evidence>
<accession>A0ABY8R6C2</accession>
<evidence type="ECO:0000313" key="4">
    <source>
        <dbReference type="EMBL" id="WGX77096.1"/>
    </source>
</evidence>
<dbReference type="InterPro" id="IPR003646">
    <property type="entry name" value="SH3-like_bac-type"/>
</dbReference>
<dbReference type="Gene3D" id="2.30.30.40">
    <property type="entry name" value="SH3 Domains"/>
    <property type="match status" value="1"/>
</dbReference>
<dbReference type="PANTHER" id="PTHR30404">
    <property type="entry name" value="N-ACETYLMURAMOYL-L-ALANINE AMIDASE"/>
    <property type="match status" value="1"/>
</dbReference>
<dbReference type="Gene3D" id="3.40.630.40">
    <property type="entry name" value="Zn-dependent exopeptidases"/>
    <property type="match status" value="1"/>
</dbReference>
<dbReference type="SUPFAM" id="SSF53187">
    <property type="entry name" value="Zn-dependent exopeptidases"/>
    <property type="match status" value="1"/>
</dbReference>
<dbReference type="CDD" id="cd02696">
    <property type="entry name" value="MurNAc-LAA"/>
    <property type="match status" value="1"/>
</dbReference>
<gene>
    <name evidence="4" type="ORF">QJS64_09015</name>
</gene>
<dbReference type="EMBL" id="CP124685">
    <property type="protein sequence ID" value="WGX77096.1"/>
    <property type="molecule type" value="Genomic_DNA"/>
</dbReference>
<keyword evidence="5" id="KW-1185">Reference proteome</keyword>
<evidence type="ECO:0000256" key="2">
    <source>
        <dbReference type="ARBA" id="ARBA00023316"/>
    </source>
</evidence>
<reference evidence="4 5" key="1">
    <citation type="submission" date="2023-04" db="EMBL/GenBank/DDBJ databases">
        <title>Bacteria Genome Submission.</title>
        <authorList>
            <person name="Isaac P."/>
        </authorList>
    </citation>
    <scope>NUCLEOTIDE SEQUENCE [LARGE SCALE GENOMIC DNA]</scope>
    <source>
        <strain evidence="4 5">SampleS7P1</strain>
    </source>
</reference>
<name>A0ABY8R6C2_PARBF</name>
<dbReference type="SMART" id="SM00646">
    <property type="entry name" value="Ami_3"/>
    <property type="match status" value="1"/>
</dbReference>
<dbReference type="Pfam" id="PF08239">
    <property type="entry name" value="SH3_3"/>
    <property type="match status" value="1"/>
</dbReference>
<dbReference type="EC" id="3.5.1.28" evidence="4"/>
<keyword evidence="1 4" id="KW-0378">Hydrolase</keyword>
<protein>
    <submittedName>
        <fullName evidence="4">N-acetylmuramoyl-L-alanine amidase</fullName>
        <ecNumber evidence="4">3.5.1.28</ecNumber>
    </submittedName>
</protein>
<organism evidence="4 5">
    <name type="scientific">Paraclostridium bifermentans</name>
    <name type="common">Clostridium bifermentans</name>
    <dbReference type="NCBI Taxonomy" id="1490"/>
    <lineage>
        <taxon>Bacteria</taxon>
        <taxon>Bacillati</taxon>
        <taxon>Bacillota</taxon>
        <taxon>Clostridia</taxon>
        <taxon>Peptostreptococcales</taxon>
        <taxon>Peptostreptococcaceae</taxon>
        <taxon>Paraclostridium</taxon>
    </lineage>
</organism>
<evidence type="ECO:0000259" key="3">
    <source>
        <dbReference type="PROSITE" id="PS51781"/>
    </source>
</evidence>
<dbReference type="InterPro" id="IPR050695">
    <property type="entry name" value="N-acetylmuramoyl_amidase_3"/>
</dbReference>
<feature type="domain" description="SH3b" evidence="3">
    <location>
        <begin position="229"/>
        <end position="291"/>
    </location>
</feature>
<evidence type="ECO:0000256" key="1">
    <source>
        <dbReference type="ARBA" id="ARBA00022801"/>
    </source>
</evidence>
<dbReference type="SMART" id="SM00287">
    <property type="entry name" value="SH3b"/>
    <property type="match status" value="1"/>
</dbReference>
<dbReference type="Pfam" id="PF01520">
    <property type="entry name" value="Amidase_3"/>
    <property type="match status" value="1"/>
</dbReference>
<keyword evidence="2" id="KW-0961">Cell wall biogenesis/degradation</keyword>
<proteinExistence type="predicted"/>
<sequence length="291" mass="32578">MYNSLCSKNYTKVKKEEYFENYDDKKSVVAVVLSTAFMSTMTVSHANNYKVFIDAGHGGNDNGSAYNNRIEDNLNLQIANKVEKKLEKRGIDVITSRKSDEYVSLRERTNKSNLADVDMFVSIHQNAAEDTTTKGIETFYYNDENKEFADVVQRNLLSSTNGLNRGVKKGNLQVLRDNEAPAVLVECGFISNEDEGNKLTTNEYQEKVANGIVDGVISNLGFKDEKGLKVNKNVAIALSDGVCIRNGRGSMFNTIGYLSKGEKVEVLDTKFDWHKIKFNGHIGYVSNVYVK</sequence>
<dbReference type="InterPro" id="IPR002508">
    <property type="entry name" value="MurNAc-LAA_cat"/>
</dbReference>
<dbReference type="PROSITE" id="PS51781">
    <property type="entry name" value="SH3B"/>
    <property type="match status" value="1"/>
</dbReference>